<name>A0ABT2N7B9_9CYAN</name>
<dbReference type="Proteomes" id="UP001525961">
    <property type="component" value="Unassembled WGS sequence"/>
</dbReference>
<accession>A0ABT2N7B9</accession>
<dbReference type="RefSeq" id="WP_261235613.1">
    <property type="nucleotide sequence ID" value="NZ_JAMXFA010000014.1"/>
</dbReference>
<keyword evidence="2" id="KW-1185">Reference proteome</keyword>
<sequence length="49" mass="5326">MNQGFDGAVSAAMPKAYRLTASRVSLPQITVGPDTYRVEIASQDWVKKA</sequence>
<reference evidence="1 2" key="1">
    <citation type="journal article" date="2022" name="Front. Microbiol.">
        <title>High genomic differentiation and limited gene flow indicate recent cryptic speciation within the genus Laspinema (cyanobacteria).</title>
        <authorList>
            <person name="Stanojkovic A."/>
            <person name="Skoupy S."/>
            <person name="Skaloud P."/>
            <person name="Dvorak P."/>
        </authorList>
    </citation>
    <scope>NUCLEOTIDE SEQUENCE [LARGE SCALE GENOMIC DNA]</scope>
    <source>
        <strain evidence="1 2">D3b</strain>
    </source>
</reference>
<comment type="caution">
    <text evidence="1">The sequence shown here is derived from an EMBL/GenBank/DDBJ whole genome shotgun (WGS) entry which is preliminary data.</text>
</comment>
<organism evidence="1 2">
    <name type="scientific">Laspinema olomoucense D3b</name>
    <dbReference type="NCBI Taxonomy" id="2953688"/>
    <lineage>
        <taxon>Bacteria</taxon>
        <taxon>Bacillati</taxon>
        <taxon>Cyanobacteriota</taxon>
        <taxon>Cyanophyceae</taxon>
        <taxon>Oscillatoriophycideae</taxon>
        <taxon>Oscillatoriales</taxon>
        <taxon>Laspinemataceae</taxon>
        <taxon>Laspinema</taxon>
        <taxon>Laspinema olomoucense</taxon>
    </lineage>
</organism>
<protein>
    <submittedName>
        <fullName evidence="1">Uncharacterized protein</fullName>
    </submittedName>
</protein>
<proteinExistence type="predicted"/>
<evidence type="ECO:0000313" key="1">
    <source>
        <dbReference type="EMBL" id="MCT7978482.1"/>
    </source>
</evidence>
<dbReference type="EMBL" id="JAMXFA010000014">
    <property type="protein sequence ID" value="MCT7978482.1"/>
    <property type="molecule type" value="Genomic_DNA"/>
</dbReference>
<gene>
    <name evidence="1" type="ORF">NG792_12260</name>
</gene>
<evidence type="ECO:0000313" key="2">
    <source>
        <dbReference type="Proteomes" id="UP001525961"/>
    </source>
</evidence>